<organism evidence="14 15">
    <name type="scientific">Candidatus Aquarickettsia rohweri</name>
    <dbReference type="NCBI Taxonomy" id="2602574"/>
    <lineage>
        <taxon>Bacteria</taxon>
        <taxon>Pseudomonadati</taxon>
        <taxon>Pseudomonadota</taxon>
        <taxon>Alphaproteobacteria</taxon>
        <taxon>Rickettsiales</taxon>
        <taxon>Candidatus Midichloriaceae</taxon>
        <taxon>Candidatus Aquarickettsia</taxon>
    </lineage>
</organism>
<comment type="function">
    <text evidence="10">FliG is one of three proteins (FliG, FliN, FliM) that forms the rotor-mounted switch complex (C ring), located at the base of the basal body. This complex interacts with the CheY and CheZ chemotaxis proteins, in addition to contacting components of the motor that determine the direction of flagellar rotation.</text>
</comment>
<dbReference type="PRINTS" id="PR00954">
    <property type="entry name" value="FLGMOTORFLIG"/>
</dbReference>
<evidence type="ECO:0000256" key="7">
    <source>
        <dbReference type="ARBA" id="ARBA00022779"/>
    </source>
</evidence>
<dbReference type="EMBL" id="RXFM01000039">
    <property type="protein sequence ID" value="RST66790.1"/>
    <property type="molecule type" value="Genomic_DNA"/>
</dbReference>
<dbReference type="GO" id="GO:0006935">
    <property type="term" value="P:chemotaxis"/>
    <property type="evidence" value="ECO:0007669"/>
    <property type="project" value="UniProtKB-KW"/>
</dbReference>
<dbReference type="RefSeq" id="WP_126044745.1">
    <property type="nucleotide sequence ID" value="NZ_RXFM01000039.1"/>
</dbReference>
<feature type="domain" description="Flagellar motor switch protein FliG middle" evidence="12">
    <location>
        <begin position="117"/>
        <end position="188"/>
    </location>
</feature>
<evidence type="ECO:0000256" key="6">
    <source>
        <dbReference type="ARBA" id="ARBA00022500"/>
    </source>
</evidence>
<protein>
    <recommendedName>
        <fullName evidence="4">Flagellar motor switch protein FliG</fullName>
    </recommendedName>
</protein>
<dbReference type="Pfam" id="PF14842">
    <property type="entry name" value="FliG_N"/>
    <property type="match status" value="1"/>
</dbReference>
<comment type="subcellular location">
    <subcellularLocation>
        <location evidence="1">Bacterial flagellum basal body</location>
    </subcellularLocation>
    <subcellularLocation>
        <location evidence="2">Cell membrane</location>
        <topology evidence="2">Peripheral membrane protein</topology>
        <orientation evidence="2">Cytoplasmic side</orientation>
    </subcellularLocation>
</comment>
<dbReference type="AlphaFoldDB" id="A0A429XKU5"/>
<evidence type="ECO:0000259" key="12">
    <source>
        <dbReference type="Pfam" id="PF14841"/>
    </source>
</evidence>
<comment type="caution">
    <text evidence="14">The sequence shown here is derived from an EMBL/GenBank/DDBJ whole genome shotgun (WGS) entry which is preliminary data.</text>
</comment>
<evidence type="ECO:0000256" key="1">
    <source>
        <dbReference type="ARBA" id="ARBA00004117"/>
    </source>
</evidence>
<dbReference type="PANTHER" id="PTHR30534:SF0">
    <property type="entry name" value="FLAGELLAR MOTOR SWITCH PROTEIN FLIG"/>
    <property type="match status" value="1"/>
</dbReference>
<dbReference type="GO" id="GO:0003774">
    <property type="term" value="F:cytoskeletal motor activity"/>
    <property type="evidence" value="ECO:0007669"/>
    <property type="project" value="InterPro"/>
</dbReference>
<reference evidence="15" key="1">
    <citation type="submission" date="2018-11" db="EMBL/GenBank/DDBJ databases">
        <title>Phylogenetic, genomic, and biogeographic characterization of a novel and ubiquitous marine invertebrate-associated Rickettsiales parasite, Candidatus Marinoinvertebrata rohwerii, gen. nov., sp. nov.</title>
        <authorList>
            <person name="Klinges J.G."/>
            <person name="Rosales S.M."/>
            <person name="Mcminds R."/>
            <person name="Shaver E.C."/>
            <person name="Shantz A."/>
            <person name="Peters E.C."/>
            <person name="Burkepile D.E."/>
            <person name="Silliman B.R."/>
            <person name="Vega Thurber R.L."/>
        </authorList>
    </citation>
    <scope>NUCLEOTIDE SEQUENCE [LARGE SCALE GENOMIC DNA]</scope>
    <source>
        <strain evidence="15">a_cerv_44</strain>
    </source>
</reference>
<evidence type="ECO:0000313" key="15">
    <source>
        <dbReference type="Proteomes" id="UP000279470"/>
    </source>
</evidence>
<dbReference type="InterPro" id="IPR028263">
    <property type="entry name" value="FliG_N"/>
</dbReference>
<evidence type="ECO:0000313" key="14">
    <source>
        <dbReference type="EMBL" id="RST66790.1"/>
    </source>
</evidence>
<dbReference type="Gene3D" id="1.10.220.30">
    <property type="match status" value="3"/>
</dbReference>
<keyword evidence="6" id="KW-0145">Chemotaxis</keyword>
<evidence type="ECO:0000256" key="8">
    <source>
        <dbReference type="ARBA" id="ARBA00023136"/>
    </source>
</evidence>
<dbReference type="GO" id="GO:0009425">
    <property type="term" value="C:bacterial-type flagellum basal body"/>
    <property type="evidence" value="ECO:0007669"/>
    <property type="project" value="UniProtKB-SubCell"/>
</dbReference>
<evidence type="ECO:0000256" key="3">
    <source>
        <dbReference type="ARBA" id="ARBA00010299"/>
    </source>
</evidence>
<dbReference type="Proteomes" id="UP000279470">
    <property type="component" value="Unassembled WGS sequence"/>
</dbReference>
<dbReference type="InterPro" id="IPR000090">
    <property type="entry name" value="Flg_Motor_Flig"/>
</dbReference>
<dbReference type="InterPro" id="IPR023087">
    <property type="entry name" value="Flg_Motor_Flig_C"/>
</dbReference>
<dbReference type="InterPro" id="IPR032779">
    <property type="entry name" value="FliG_M"/>
</dbReference>
<keyword evidence="14" id="KW-0966">Cell projection</keyword>
<dbReference type="InterPro" id="IPR011002">
    <property type="entry name" value="FliG_a-hlx"/>
</dbReference>
<accession>A0A429XKU5</accession>
<evidence type="ECO:0000256" key="9">
    <source>
        <dbReference type="ARBA" id="ARBA00023143"/>
    </source>
</evidence>
<keyword evidence="14" id="KW-0969">Cilium</keyword>
<name>A0A429XKU5_9RICK</name>
<feature type="domain" description="Flagellar motor switch protein FliG C-terminal" evidence="11">
    <location>
        <begin position="219"/>
        <end position="324"/>
    </location>
</feature>
<proteinExistence type="inferred from homology"/>
<keyword evidence="15" id="KW-1185">Reference proteome</keyword>
<evidence type="ECO:0000259" key="13">
    <source>
        <dbReference type="Pfam" id="PF14842"/>
    </source>
</evidence>
<dbReference type="OrthoDB" id="9780302at2"/>
<dbReference type="Pfam" id="PF14841">
    <property type="entry name" value="FliG_M"/>
    <property type="match status" value="1"/>
</dbReference>
<keyword evidence="14" id="KW-0282">Flagellum</keyword>
<feature type="domain" description="Flagellar motor switch protein FliG N-terminal" evidence="13">
    <location>
        <begin position="13"/>
        <end position="105"/>
    </location>
</feature>
<keyword evidence="8" id="KW-0472">Membrane</keyword>
<evidence type="ECO:0000259" key="11">
    <source>
        <dbReference type="Pfam" id="PF01706"/>
    </source>
</evidence>
<keyword evidence="7" id="KW-0283">Flagellar rotation</keyword>
<gene>
    <name evidence="14" type="ORF">EIC27_03435</name>
</gene>
<sequence>MEVNNLNQENIISAAVLLLTLSEDNAAKILKQLSDDDVYKISNEIANLKEMDTEIVLDILSCFADKISSASLLGGHLPKLKRFLYKVFDEEKVEYIMRNIDSPMNQVCESLSNMNDKSLVEYLKNEYPQTVAFILSKLPSQKASSIITKFSDNFSFEVIKRILNLEEVSKNVVVNLENTLRKDLIEISDSSREIDNNQVVADIFNNFDKKNENTFFNLLEKYDENKARLVRKHMLIFDDIKRVDSRGMQMLIRYCDKSILPKALKFADDDIKNCFFNNMSARAAKILIEEIENSSNVKFEEAELSQKNTLVVLRELINKGQVTLKDIVNESN</sequence>
<dbReference type="GO" id="GO:0005886">
    <property type="term" value="C:plasma membrane"/>
    <property type="evidence" value="ECO:0007669"/>
    <property type="project" value="UniProtKB-SubCell"/>
</dbReference>
<dbReference type="Pfam" id="PF01706">
    <property type="entry name" value="FliG_C"/>
    <property type="match status" value="1"/>
</dbReference>
<evidence type="ECO:0000256" key="4">
    <source>
        <dbReference type="ARBA" id="ARBA00021870"/>
    </source>
</evidence>
<evidence type="ECO:0000256" key="10">
    <source>
        <dbReference type="ARBA" id="ARBA00025598"/>
    </source>
</evidence>
<evidence type="ECO:0000256" key="5">
    <source>
        <dbReference type="ARBA" id="ARBA00022475"/>
    </source>
</evidence>
<comment type="similarity">
    <text evidence="3">Belongs to the FliG family.</text>
</comment>
<keyword evidence="9" id="KW-0975">Bacterial flagellum</keyword>
<keyword evidence="5" id="KW-1003">Cell membrane</keyword>
<dbReference type="PANTHER" id="PTHR30534">
    <property type="entry name" value="FLAGELLAR MOTOR SWITCH PROTEIN FLIG"/>
    <property type="match status" value="1"/>
</dbReference>
<dbReference type="SUPFAM" id="SSF48029">
    <property type="entry name" value="FliG"/>
    <property type="match status" value="2"/>
</dbReference>
<evidence type="ECO:0000256" key="2">
    <source>
        <dbReference type="ARBA" id="ARBA00004413"/>
    </source>
</evidence>
<dbReference type="GO" id="GO:0071973">
    <property type="term" value="P:bacterial-type flagellum-dependent cell motility"/>
    <property type="evidence" value="ECO:0007669"/>
    <property type="project" value="InterPro"/>
</dbReference>